<dbReference type="PANTHER" id="PTHR12526:SF630">
    <property type="entry name" value="GLYCOSYLTRANSFERASE"/>
    <property type="match status" value="1"/>
</dbReference>
<keyword evidence="1" id="KW-0808">Transferase</keyword>
<dbReference type="Gene3D" id="3.40.50.2000">
    <property type="entry name" value="Glycogen Phosphorylase B"/>
    <property type="match status" value="2"/>
</dbReference>
<evidence type="ECO:0000313" key="1">
    <source>
        <dbReference type="EMBL" id="KAA8995403.1"/>
    </source>
</evidence>
<reference evidence="1 2" key="1">
    <citation type="submission" date="2019-09" db="EMBL/GenBank/DDBJ databases">
        <title>Bacillus ochoae sp. nov., Paenibacillus whitsoniae sp. nov., Paenibacillus spiritus sp. nov. Isolated from the Mars Exploration Rover during spacecraft assembly.</title>
        <authorList>
            <person name="Seuylemezian A."/>
            <person name="Vaishampayan P."/>
        </authorList>
    </citation>
    <scope>NUCLEOTIDE SEQUENCE [LARGE SCALE GENOMIC DNA]</scope>
    <source>
        <strain evidence="1 2">MER_111</strain>
    </source>
</reference>
<sequence length="347" mass="39029">MRIVFPVLTLCRGGAQRMLAELTNRLSYRGHEVILLMPPQGVVEYPVSSPIWVTDGALKAEDFPKADLIVSNFYTTVPLAESAAAAGKGVHARLALCYEPAFLPDNTRSFASYHATPHLFVLSRWQQEIVRLHHGIKGRIVPIGVDGLFTNLGLRDQPGRRLTVSAIVRKPEGGFSGHREQEYLLRELRRIKHTRPDTEVMLMMPPGELAESPELQALSREESFTVRTPADDRELCYHYNESHIFVSASTYDSGSLPGLEAMRCGAALVCVYSGGNLEYSHTRRNCLMSYRYEERLGADVLRLLEQPGLRSELAAKGERDSRRFTWERSADLFERGLLQVLEEDSGR</sequence>
<dbReference type="PANTHER" id="PTHR12526">
    <property type="entry name" value="GLYCOSYLTRANSFERASE"/>
    <property type="match status" value="1"/>
</dbReference>
<evidence type="ECO:0000313" key="2">
    <source>
        <dbReference type="Proteomes" id="UP000367750"/>
    </source>
</evidence>
<protein>
    <submittedName>
        <fullName evidence="1">Glycosyltransferase family 4 protein</fullName>
    </submittedName>
</protein>
<proteinExistence type="predicted"/>
<dbReference type="OrthoDB" id="9797829at2"/>
<name>A0A5J5FRJ3_9BACL</name>
<dbReference type="GO" id="GO:0016740">
    <property type="term" value="F:transferase activity"/>
    <property type="evidence" value="ECO:0007669"/>
    <property type="project" value="UniProtKB-KW"/>
</dbReference>
<dbReference type="AlphaFoldDB" id="A0A5J5FRJ3"/>
<keyword evidence="2" id="KW-1185">Reference proteome</keyword>
<comment type="caution">
    <text evidence="1">The sequence shown here is derived from an EMBL/GenBank/DDBJ whole genome shotgun (WGS) entry which is preliminary data.</text>
</comment>
<dbReference type="SUPFAM" id="SSF53756">
    <property type="entry name" value="UDP-Glycosyltransferase/glycogen phosphorylase"/>
    <property type="match status" value="1"/>
</dbReference>
<dbReference type="Pfam" id="PF13692">
    <property type="entry name" value="Glyco_trans_1_4"/>
    <property type="match status" value="1"/>
</dbReference>
<dbReference type="Proteomes" id="UP000367750">
    <property type="component" value="Unassembled WGS sequence"/>
</dbReference>
<organism evidence="1 2">
    <name type="scientific">Paenibacillus spiritus</name>
    <dbReference type="NCBI Taxonomy" id="2496557"/>
    <lineage>
        <taxon>Bacteria</taxon>
        <taxon>Bacillati</taxon>
        <taxon>Bacillota</taxon>
        <taxon>Bacilli</taxon>
        <taxon>Bacillales</taxon>
        <taxon>Paenibacillaceae</taxon>
        <taxon>Paenibacillus</taxon>
    </lineage>
</organism>
<dbReference type="RefSeq" id="WP_150459893.1">
    <property type="nucleotide sequence ID" value="NZ_VYKK01000043.1"/>
</dbReference>
<accession>A0A5J5FRJ3</accession>
<dbReference type="EMBL" id="VYKK01000043">
    <property type="protein sequence ID" value="KAA8995403.1"/>
    <property type="molecule type" value="Genomic_DNA"/>
</dbReference>
<dbReference type="CDD" id="cd03801">
    <property type="entry name" value="GT4_PimA-like"/>
    <property type="match status" value="1"/>
</dbReference>
<gene>
    <name evidence="1" type="ORF">F4V43_19290</name>
</gene>